<dbReference type="EMBL" id="CP010733">
    <property type="protein sequence ID" value="AUR01991.1"/>
    <property type="molecule type" value="Genomic_DNA"/>
</dbReference>
<accession>A0A2I7KHE0</accession>
<proteinExistence type="predicted"/>
<organism evidence="1 2">
    <name type="scientific">Phaeobacter inhibens</name>
    <dbReference type="NCBI Taxonomy" id="221822"/>
    <lineage>
        <taxon>Bacteria</taxon>
        <taxon>Pseudomonadati</taxon>
        <taxon>Pseudomonadota</taxon>
        <taxon>Alphaproteobacteria</taxon>
        <taxon>Rhodobacterales</taxon>
        <taxon>Roseobacteraceae</taxon>
        <taxon>Phaeobacter</taxon>
    </lineage>
</organism>
<geneLocation type="plasmid" evidence="2">
    <name>pp88_h</name>
</geneLocation>
<protein>
    <submittedName>
        <fullName evidence="1">Uncharacterized protein</fullName>
    </submittedName>
</protein>
<name>A0A2I7KHE0_9RHOB</name>
<keyword evidence="1" id="KW-0614">Plasmid</keyword>
<evidence type="ECO:0000313" key="1">
    <source>
        <dbReference type="EMBL" id="AUR01991.1"/>
    </source>
</evidence>
<dbReference type="AlphaFoldDB" id="A0A2I7KHE0"/>
<reference evidence="1 2" key="1">
    <citation type="journal article" date="2017" name="Front. Microbiol.">
        <title>Phaeobacter piscinae sp. nov., a species of the Roseobacter group and potential aquaculture probiont.</title>
        <authorList>
            <person name="Sonnenschein E.C."/>
            <person name="Phippen C.B.W."/>
            <person name="Nielsen K.F."/>
            <person name="Mateiu R.V."/>
            <person name="Melchiorsen J."/>
            <person name="Gram L."/>
            <person name="Overmann J."/>
            <person name="Freese H.M."/>
        </authorList>
    </citation>
    <scope>NUCLEOTIDE SEQUENCE [LARGE SCALE GENOMIC DNA]</scope>
    <source>
        <strain evidence="1 2">P88</strain>
        <plasmid evidence="2">pp88_h</plasmid>
    </source>
</reference>
<dbReference type="RefSeq" id="WP_102884808.1">
    <property type="nucleotide sequence ID" value="NZ_CP010733.1"/>
</dbReference>
<dbReference type="Proteomes" id="UP000236447">
    <property type="component" value="Plasmid pP88_h"/>
</dbReference>
<gene>
    <name evidence="1" type="ORF">PhaeoP88_04679</name>
</gene>
<sequence>MSKNPMIAQRALVHVCTRLSMSVVPNSDDDLMLQRLGEILADCYACSAQVLPLRNAAERLVLAKNARSRSLAELALSIEVKKYHGLAANTLIDEWLKGRGRA</sequence>
<reference evidence="1 2" key="2">
    <citation type="journal article" date="2017" name="Genome Biol. Evol.">
        <title>Trajectories and Drivers of Genome Evolution in Surface-Associated Marine Phaeobacter.</title>
        <authorList>
            <person name="Freese H.M."/>
            <person name="Sikorski J."/>
            <person name="Bunk B."/>
            <person name="Scheuner C."/>
            <person name="Meier-Kolthoff J.P."/>
            <person name="Sproer C."/>
            <person name="Gram L."/>
            <person name="Overmann J."/>
        </authorList>
    </citation>
    <scope>NUCLEOTIDE SEQUENCE [LARGE SCALE GENOMIC DNA]</scope>
    <source>
        <strain evidence="1 2">P88</strain>
        <plasmid evidence="2">pp88_h</plasmid>
    </source>
</reference>
<evidence type="ECO:0000313" key="2">
    <source>
        <dbReference type="Proteomes" id="UP000236447"/>
    </source>
</evidence>